<gene>
    <name evidence="1" type="ORF">FHR31_001464</name>
</gene>
<accession>A0A7W5GQP4</accession>
<organism evidence="1 2">
    <name type="scientific">Parvibacter caecicola</name>
    <dbReference type="NCBI Taxonomy" id="747645"/>
    <lineage>
        <taxon>Bacteria</taxon>
        <taxon>Bacillati</taxon>
        <taxon>Actinomycetota</taxon>
        <taxon>Coriobacteriia</taxon>
        <taxon>Coriobacteriales</taxon>
        <taxon>Coriobacteriaceae</taxon>
        <taxon>Parvibacter</taxon>
    </lineage>
</organism>
<proteinExistence type="predicted"/>
<protein>
    <submittedName>
        <fullName evidence="1">Uncharacterized protein</fullName>
    </submittedName>
</protein>
<dbReference type="GeneID" id="93357022"/>
<name>A0A7W5GQP4_9ACTN</name>
<dbReference type="EMBL" id="JACHYA010000004">
    <property type="protein sequence ID" value="MBB3171644.1"/>
    <property type="molecule type" value="Genomic_DNA"/>
</dbReference>
<dbReference type="AlphaFoldDB" id="A0A7W5GQP4"/>
<comment type="caution">
    <text evidence="1">The sequence shown here is derived from an EMBL/GenBank/DDBJ whole genome shotgun (WGS) entry which is preliminary data.</text>
</comment>
<evidence type="ECO:0000313" key="1">
    <source>
        <dbReference type="EMBL" id="MBB3171644.1"/>
    </source>
</evidence>
<dbReference type="Proteomes" id="UP000530850">
    <property type="component" value="Unassembled WGS sequence"/>
</dbReference>
<dbReference type="RefSeq" id="WP_123185721.1">
    <property type="nucleotide sequence ID" value="NZ_CANPEU010000013.1"/>
</dbReference>
<evidence type="ECO:0000313" key="2">
    <source>
        <dbReference type="Proteomes" id="UP000530850"/>
    </source>
</evidence>
<reference evidence="1 2" key="1">
    <citation type="submission" date="2020-08" db="EMBL/GenBank/DDBJ databases">
        <title>Sequencing the genomes of 1000 actinobacteria strains.</title>
        <authorList>
            <person name="Klenk H.-P."/>
        </authorList>
    </citation>
    <scope>NUCLEOTIDE SEQUENCE [LARGE SCALE GENOMIC DNA]</scope>
    <source>
        <strain evidence="1 2">DSM 22242</strain>
    </source>
</reference>
<sequence>MNVREELEARLDLGGALVNDVEVDASSVKVVMINEVVPPDPSDDFYSGPGSEYALSAGALFERAGAAFSSPAGDNIQIEKSKVQMITEDIAEIIGLIGA</sequence>